<proteinExistence type="inferred from homology"/>
<dbReference type="InterPro" id="IPR005516">
    <property type="entry name" value="Remorin_C"/>
</dbReference>
<evidence type="ECO:0000313" key="4">
    <source>
        <dbReference type="Proteomes" id="UP000734854"/>
    </source>
</evidence>
<evidence type="ECO:0000259" key="2">
    <source>
        <dbReference type="Pfam" id="PF03763"/>
    </source>
</evidence>
<organism evidence="3 4">
    <name type="scientific">Zingiber officinale</name>
    <name type="common">Ginger</name>
    <name type="synonym">Amomum zingiber</name>
    <dbReference type="NCBI Taxonomy" id="94328"/>
    <lineage>
        <taxon>Eukaryota</taxon>
        <taxon>Viridiplantae</taxon>
        <taxon>Streptophyta</taxon>
        <taxon>Embryophyta</taxon>
        <taxon>Tracheophyta</taxon>
        <taxon>Spermatophyta</taxon>
        <taxon>Magnoliopsida</taxon>
        <taxon>Liliopsida</taxon>
        <taxon>Zingiberales</taxon>
        <taxon>Zingiberaceae</taxon>
        <taxon>Zingiber</taxon>
    </lineage>
</organism>
<comment type="caution">
    <text evidence="3">The sequence shown here is derived from an EMBL/GenBank/DDBJ whole genome shotgun (WGS) entry which is preliminary data.</text>
</comment>
<comment type="similarity">
    <text evidence="1">Belongs to the remorin family.</text>
</comment>
<evidence type="ECO:0000313" key="3">
    <source>
        <dbReference type="EMBL" id="KAG6487494.1"/>
    </source>
</evidence>
<dbReference type="Proteomes" id="UP000734854">
    <property type="component" value="Unassembled WGS sequence"/>
</dbReference>
<gene>
    <name evidence="3" type="ORF">ZIOFF_056080</name>
</gene>
<accession>A0A8J5FFW4</accession>
<feature type="domain" description="Remorin C-terminal" evidence="2">
    <location>
        <begin position="1"/>
        <end position="39"/>
    </location>
</feature>
<dbReference type="EMBL" id="JACMSC010000015">
    <property type="protein sequence ID" value="KAG6487494.1"/>
    <property type="molecule type" value="Genomic_DNA"/>
</dbReference>
<evidence type="ECO:0000256" key="1">
    <source>
        <dbReference type="ARBA" id="ARBA00005711"/>
    </source>
</evidence>
<protein>
    <recommendedName>
        <fullName evidence="2">Remorin C-terminal domain-containing protein</fullName>
    </recommendedName>
</protein>
<feature type="domain" description="Remorin C-terminal" evidence="2">
    <location>
        <begin position="67"/>
        <end position="123"/>
    </location>
</feature>
<dbReference type="Pfam" id="PF03763">
    <property type="entry name" value="Remorin_C"/>
    <property type="match status" value="2"/>
</dbReference>
<reference evidence="3 4" key="1">
    <citation type="submission" date="2020-08" db="EMBL/GenBank/DDBJ databases">
        <title>Plant Genome Project.</title>
        <authorList>
            <person name="Zhang R.-G."/>
        </authorList>
    </citation>
    <scope>NUCLEOTIDE SEQUENCE [LARGE SCALE GENOMIC DNA]</scope>
    <source>
        <tissue evidence="3">Rhizome</tissue>
    </source>
</reference>
<dbReference type="PANTHER" id="PTHR31775:SF5">
    <property type="entry name" value="REMORIN 1.4"/>
    <property type="match status" value="1"/>
</dbReference>
<name>A0A8J5FFW4_ZINOF</name>
<dbReference type="AlphaFoldDB" id="A0A8J5FFW4"/>
<keyword evidence="4" id="KW-1185">Reference proteome</keyword>
<dbReference type="PANTHER" id="PTHR31775">
    <property type="entry name" value="OS02G0117200 PROTEIN"/>
    <property type="match status" value="1"/>
</dbReference>
<sequence>MVHKAAKEKRAMTEAMCREELLKSEESAAKYHATGQMPKQGLQLVSLNSSFHNGCVYDCSNTVWTTKIREQEAKYAEKMKNKITIVQKAAKEKRARTEAMCREELLKSEESAAKYHTIGQMPKQGCSCLNS</sequence>